<protein>
    <submittedName>
        <fullName evidence="2">Uncharacterized protein</fullName>
    </submittedName>
</protein>
<evidence type="ECO:0000313" key="2">
    <source>
        <dbReference type="EMBL" id="ODN78560.1"/>
    </source>
</evidence>
<dbReference type="InterPro" id="IPR044688">
    <property type="entry name" value="SCI-1-like"/>
</dbReference>
<dbReference type="Proteomes" id="UP000094065">
    <property type="component" value="Unassembled WGS sequence"/>
</dbReference>
<feature type="region of interest" description="Disordered" evidence="1">
    <location>
        <begin position="146"/>
        <end position="276"/>
    </location>
</feature>
<feature type="compositionally biased region" description="Basic and acidic residues" evidence="1">
    <location>
        <begin position="296"/>
        <end position="315"/>
    </location>
</feature>
<dbReference type="PANTHER" id="PTHR34117">
    <property type="entry name" value="STYLE CELL-CYCLE INHIBITOR 1"/>
    <property type="match status" value="1"/>
</dbReference>
<feature type="compositionally biased region" description="Basic and acidic residues" evidence="1">
    <location>
        <begin position="27"/>
        <end position="47"/>
    </location>
</feature>
<evidence type="ECO:0000313" key="3">
    <source>
        <dbReference type="Proteomes" id="UP000094065"/>
    </source>
</evidence>
<name>A0A1E3HQC2_9TREE</name>
<feature type="compositionally biased region" description="Basic and acidic residues" evidence="1">
    <location>
        <begin position="176"/>
        <end position="191"/>
    </location>
</feature>
<comment type="caution">
    <text evidence="2">The sequence shown here is derived from an EMBL/GenBank/DDBJ whole genome shotgun (WGS) entry which is preliminary data.</text>
</comment>
<feature type="compositionally biased region" description="Basic and acidic residues" evidence="1">
    <location>
        <begin position="323"/>
        <end position="333"/>
    </location>
</feature>
<accession>A0A1E3HQC2</accession>
<keyword evidence="3" id="KW-1185">Reference proteome</keyword>
<dbReference type="AlphaFoldDB" id="A0A1E3HQC2"/>
<dbReference type="EMBL" id="AWGJ01000006">
    <property type="protein sequence ID" value="ODN78560.1"/>
    <property type="molecule type" value="Genomic_DNA"/>
</dbReference>
<dbReference type="OrthoDB" id="2139939at2759"/>
<sequence>MGSRDRSKSRDRDSSYRHGHRTRSVSPRRDHDRGDKHRSGKREDEKSHRRGSHSRRDSDRRSSRKERRREATSSSEEETLDLKEMGVAEISESDDFLKYPEFKRWLRDDRGKYLDELPTESGQKYFRRFVRRWNDGALDKRYYKTSSSRYRTDGSGDHSSVHSREGTEGAAFPSVRPDHRVTSVRPERRDVVPVGPSLPSSLRPLGPSIPSAADRQFAHEASQDARKLERKAMYKDQARRADDEVPKSGGREGRIEERKAVNAENRLHREKDTTAGLEVDDKTLMGDSNSFAAALRRRDEAEARRREKKEYRNQDQRAAVSERLSERKTKEDATMEMFKQMAKQRFG</sequence>
<feature type="region of interest" description="Disordered" evidence="1">
    <location>
        <begin position="1"/>
        <end position="87"/>
    </location>
</feature>
<organism evidence="2 3">
    <name type="scientific">Cryptococcus amylolentus CBS 6039</name>
    <dbReference type="NCBI Taxonomy" id="1295533"/>
    <lineage>
        <taxon>Eukaryota</taxon>
        <taxon>Fungi</taxon>
        <taxon>Dikarya</taxon>
        <taxon>Basidiomycota</taxon>
        <taxon>Agaricomycotina</taxon>
        <taxon>Tremellomycetes</taxon>
        <taxon>Tremellales</taxon>
        <taxon>Cryptococcaceae</taxon>
        <taxon>Cryptococcus</taxon>
    </lineage>
</organism>
<feature type="compositionally biased region" description="Basic and acidic residues" evidence="1">
    <location>
        <begin position="150"/>
        <end position="167"/>
    </location>
</feature>
<feature type="compositionally biased region" description="Basic and acidic residues" evidence="1">
    <location>
        <begin position="216"/>
        <end position="276"/>
    </location>
</feature>
<dbReference type="RefSeq" id="XP_018993606.1">
    <property type="nucleotide sequence ID" value="XM_019138170.1"/>
</dbReference>
<dbReference type="PANTHER" id="PTHR34117:SF1">
    <property type="entry name" value="STYLE CELL-CYCLE INHIBITOR 1"/>
    <property type="match status" value="1"/>
</dbReference>
<gene>
    <name evidence="2" type="ORF">L202_04174</name>
</gene>
<feature type="compositionally biased region" description="Basic and acidic residues" evidence="1">
    <location>
        <begin position="1"/>
        <end position="16"/>
    </location>
</feature>
<feature type="compositionally biased region" description="Low complexity" evidence="1">
    <location>
        <begin position="192"/>
        <end position="211"/>
    </location>
</feature>
<dbReference type="STRING" id="1295533.A0A1E3HQC2"/>
<proteinExistence type="predicted"/>
<dbReference type="GeneID" id="30155483"/>
<evidence type="ECO:0000256" key="1">
    <source>
        <dbReference type="SAM" id="MobiDB-lite"/>
    </source>
</evidence>
<feature type="region of interest" description="Disordered" evidence="1">
    <location>
        <begin position="288"/>
        <end position="335"/>
    </location>
</feature>
<reference evidence="2 3" key="1">
    <citation type="submission" date="2016-06" db="EMBL/GenBank/DDBJ databases">
        <title>Evolution of pathogenesis and genome organization in the Tremellales.</title>
        <authorList>
            <person name="Cuomo C."/>
            <person name="Litvintseva A."/>
            <person name="Heitman J."/>
            <person name="Chen Y."/>
            <person name="Sun S."/>
            <person name="Springer D."/>
            <person name="Dromer F."/>
            <person name="Young S."/>
            <person name="Zeng Q."/>
            <person name="Chapman S."/>
            <person name="Gujja S."/>
            <person name="Saif S."/>
            <person name="Birren B."/>
        </authorList>
    </citation>
    <scope>NUCLEOTIDE SEQUENCE [LARGE SCALE GENOMIC DNA]</scope>
    <source>
        <strain evidence="2 3">CBS 6039</strain>
    </source>
</reference>